<protein>
    <recommendedName>
        <fullName evidence="4 12">Ribosomal RNA small subunit methyltransferase E</fullName>
        <ecNumber evidence="3 12">2.1.1.193</ecNumber>
    </recommendedName>
</protein>
<accession>Q31EK8</accession>
<evidence type="ECO:0000256" key="12">
    <source>
        <dbReference type="PIRNR" id="PIRNR015601"/>
    </source>
</evidence>
<reference evidence="15" key="1">
    <citation type="submission" date="2006-07" db="EMBL/GenBank/DDBJ databases">
        <title>Complete sequence of Thiomicrospira crunogena XCL-2.</title>
        <authorList>
            <consortium name="US DOE Joint Genome Institute"/>
            <person name="Copeland A."/>
            <person name="Lucas S."/>
            <person name="Lapidus A."/>
            <person name="Barry K."/>
            <person name="Detter J.C."/>
            <person name="Glavina del Rio T."/>
            <person name="Hammon N."/>
            <person name="Israni S."/>
            <person name="Dalin E."/>
            <person name="Tice H."/>
            <person name="Pitluck S."/>
            <person name="Chain P."/>
            <person name="Malfatti S."/>
            <person name="Shin M."/>
            <person name="Vergez L."/>
            <person name="Schmutz J."/>
            <person name="Larimer F."/>
            <person name="Land M."/>
            <person name="Hauser L."/>
            <person name="Kyrpides N."/>
            <person name="Lykidis A."/>
            <person name="Scott K.M."/>
            <person name="Sievert S."/>
            <person name="Kerfeld C."/>
            <person name="Freyermuth S."/>
            <person name="Dobrinski K."/>
            <person name="Boller A."/>
            <person name="Fitzpatrick K."/>
            <person name="Thoma P."/>
            <person name="Moore J."/>
            <person name="Richardson P."/>
        </authorList>
    </citation>
    <scope>NUCLEOTIDE SEQUENCE</scope>
    <source>
        <strain evidence="15">XCL-2</strain>
    </source>
</reference>
<dbReference type="GO" id="GO:0005737">
    <property type="term" value="C:cytoplasm"/>
    <property type="evidence" value="ECO:0007669"/>
    <property type="project" value="UniProtKB-SubCell"/>
</dbReference>
<evidence type="ECO:0000256" key="11">
    <source>
        <dbReference type="ARBA" id="ARBA00047944"/>
    </source>
</evidence>
<keyword evidence="8 12" id="KW-0808">Transferase</keyword>
<dbReference type="NCBIfam" id="TIGR00046">
    <property type="entry name" value="RsmE family RNA methyltransferase"/>
    <property type="match status" value="1"/>
</dbReference>
<comment type="catalytic activity">
    <reaction evidence="11 12">
        <text>uridine(1498) in 16S rRNA + S-adenosyl-L-methionine = N(3)-methyluridine(1498) in 16S rRNA + S-adenosyl-L-homocysteine + H(+)</text>
        <dbReference type="Rhea" id="RHEA:42920"/>
        <dbReference type="Rhea" id="RHEA-COMP:10283"/>
        <dbReference type="Rhea" id="RHEA-COMP:10284"/>
        <dbReference type="ChEBI" id="CHEBI:15378"/>
        <dbReference type="ChEBI" id="CHEBI:57856"/>
        <dbReference type="ChEBI" id="CHEBI:59789"/>
        <dbReference type="ChEBI" id="CHEBI:65315"/>
        <dbReference type="ChEBI" id="CHEBI:74502"/>
        <dbReference type="EC" id="2.1.1.193"/>
    </reaction>
</comment>
<dbReference type="Pfam" id="PF20260">
    <property type="entry name" value="PUA_4"/>
    <property type="match status" value="1"/>
</dbReference>
<evidence type="ECO:0000256" key="10">
    <source>
        <dbReference type="ARBA" id="ARBA00025699"/>
    </source>
</evidence>
<evidence type="ECO:0000256" key="5">
    <source>
        <dbReference type="ARBA" id="ARBA00022490"/>
    </source>
</evidence>
<dbReference type="InterPro" id="IPR029026">
    <property type="entry name" value="tRNA_m1G_MTases_N"/>
</dbReference>
<dbReference type="EC" id="2.1.1.193" evidence="3 12"/>
<dbReference type="AlphaFoldDB" id="Q31EK8"/>
<keyword evidence="9 12" id="KW-0949">S-adenosyl-L-methionine</keyword>
<dbReference type="PANTHER" id="PTHR30027:SF3">
    <property type="entry name" value="16S RRNA (URACIL(1498)-N(3))-METHYLTRANSFERASE"/>
    <property type="match status" value="1"/>
</dbReference>
<feature type="domain" description="Ribosomal RNA small subunit methyltransferase E PUA-like" evidence="14">
    <location>
        <begin position="20"/>
        <end position="66"/>
    </location>
</feature>
<keyword evidence="5 12" id="KW-0963">Cytoplasm</keyword>
<evidence type="ECO:0000256" key="2">
    <source>
        <dbReference type="ARBA" id="ARBA00005528"/>
    </source>
</evidence>
<dbReference type="InterPro" id="IPR006700">
    <property type="entry name" value="RsmE"/>
</dbReference>
<dbReference type="GO" id="GO:0070042">
    <property type="term" value="F:rRNA (uridine-N3-)-methyltransferase activity"/>
    <property type="evidence" value="ECO:0007669"/>
    <property type="project" value="TreeGrafter"/>
</dbReference>
<comment type="function">
    <text evidence="10 12">Specifically methylates the N3 position of the uracil ring of uridine 1498 (m3U1498) in 16S rRNA. Acts on the fully assembled 30S ribosomal subunit.</text>
</comment>
<feature type="domain" description="Ribosomal RNA small subunit methyltransferase E methyltransferase" evidence="13">
    <location>
        <begin position="75"/>
        <end position="238"/>
    </location>
</feature>
<proteinExistence type="inferred from homology"/>
<dbReference type="PANTHER" id="PTHR30027">
    <property type="entry name" value="RIBOSOMAL RNA SMALL SUBUNIT METHYLTRANSFERASE E"/>
    <property type="match status" value="1"/>
</dbReference>
<organism evidence="15">
    <name type="scientific">Hydrogenovibrio crunogenus (strain DSM 25203 / XCL-2)</name>
    <name type="common">Thiomicrospira crunogena</name>
    <dbReference type="NCBI Taxonomy" id="317025"/>
    <lineage>
        <taxon>Bacteria</taxon>
        <taxon>Pseudomonadati</taxon>
        <taxon>Pseudomonadota</taxon>
        <taxon>Gammaproteobacteria</taxon>
        <taxon>Thiotrichales</taxon>
        <taxon>Piscirickettsiaceae</taxon>
        <taxon>Hydrogenovibrio</taxon>
    </lineage>
</organism>
<evidence type="ECO:0000259" key="13">
    <source>
        <dbReference type="Pfam" id="PF04452"/>
    </source>
</evidence>
<evidence type="ECO:0000256" key="9">
    <source>
        <dbReference type="ARBA" id="ARBA00022691"/>
    </source>
</evidence>
<dbReference type="SUPFAM" id="SSF75217">
    <property type="entry name" value="alpha/beta knot"/>
    <property type="match status" value="1"/>
</dbReference>
<keyword evidence="7 12" id="KW-0489">Methyltransferase</keyword>
<dbReference type="CDD" id="cd18084">
    <property type="entry name" value="RsmE-like"/>
    <property type="match status" value="1"/>
</dbReference>
<dbReference type="OrthoDB" id="9815641at2"/>
<evidence type="ECO:0000256" key="1">
    <source>
        <dbReference type="ARBA" id="ARBA00004496"/>
    </source>
</evidence>
<evidence type="ECO:0000259" key="14">
    <source>
        <dbReference type="Pfam" id="PF20260"/>
    </source>
</evidence>
<dbReference type="STRING" id="317025.Tcr_1823"/>
<dbReference type="HOGENOM" id="CLU_067442_5_1_6"/>
<name>Q31EK8_HYDCU</name>
<dbReference type="SUPFAM" id="SSF88697">
    <property type="entry name" value="PUA domain-like"/>
    <property type="match status" value="1"/>
</dbReference>
<dbReference type="KEGG" id="tcx:Tcr_1823"/>
<comment type="subcellular location">
    <subcellularLocation>
        <location evidence="1 12">Cytoplasm</location>
    </subcellularLocation>
</comment>
<dbReference type="InterPro" id="IPR029028">
    <property type="entry name" value="Alpha/beta_knot_MTases"/>
</dbReference>
<dbReference type="InterPro" id="IPR046886">
    <property type="entry name" value="RsmE_MTase_dom"/>
</dbReference>
<dbReference type="Pfam" id="PF04452">
    <property type="entry name" value="Methyltrans_RNA"/>
    <property type="match status" value="1"/>
</dbReference>
<dbReference type="NCBIfam" id="NF008692">
    <property type="entry name" value="PRK11713.1-5"/>
    <property type="match status" value="1"/>
</dbReference>
<keyword evidence="6 12" id="KW-0698">rRNA processing</keyword>
<dbReference type="InterPro" id="IPR015947">
    <property type="entry name" value="PUA-like_sf"/>
</dbReference>
<dbReference type="eggNOG" id="COG1385">
    <property type="taxonomic scope" value="Bacteria"/>
</dbReference>
<evidence type="ECO:0000313" key="15">
    <source>
        <dbReference type="EMBL" id="ABB42415.1"/>
    </source>
</evidence>
<comment type="similarity">
    <text evidence="2 12">Belongs to the RNA methyltransferase RsmE family.</text>
</comment>
<sequence>MRIPRFYLPVTFQEGERISLDKAQAHYALTVLRLKDQRPIEVFDGKGHQAHATLQVTGRKTADVFIERCESVNTESPLQTVLLQGISKGDRMDYTIQKSVELGVTAIQPLFTERCDVKLTGDRLDKKRTQWQDIAINACEQSNRNVVPAVLPPLSYSDWLSTQTLVSGLVLSPTAEHTLQTLPSSLSEQSVHLLIGPEGGLTDEEVLQGTQKGLTPIQLGPRILRTETAGVVVLSALQTLWGDFR</sequence>
<gene>
    <name evidence="15" type="ordered locus">Tcr_1823</name>
</gene>
<evidence type="ECO:0000256" key="8">
    <source>
        <dbReference type="ARBA" id="ARBA00022679"/>
    </source>
</evidence>
<dbReference type="Gene3D" id="2.40.240.20">
    <property type="entry name" value="Hypothetical PUA domain-like, domain 1"/>
    <property type="match status" value="1"/>
</dbReference>
<dbReference type="EMBL" id="CP000109">
    <property type="protein sequence ID" value="ABB42415.1"/>
    <property type="molecule type" value="Genomic_DNA"/>
</dbReference>
<dbReference type="Gene3D" id="3.40.1280.10">
    <property type="match status" value="1"/>
</dbReference>
<dbReference type="PIRSF" id="PIRSF015601">
    <property type="entry name" value="MTase_slr0722"/>
    <property type="match status" value="1"/>
</dbReference>
<evidence type="ECO:0000256" key="7">
    <source>
        <dbReference type="ARBA" id="ARBA00022603"/>
    </source>
</evidence>
<dbReference type="InterPro" id="IPR046887">
    <property type="entry name" value="RsmE_PUA-like"/>
</dbReference>
<dbReference type="GO" id="GO:0070475">
    <property type="term" value="P:rRNA base methylation"/>
    <property type="evidence" value="ECO:0007669"/>
    <property type="project" value="TreeGrafter"/>
</dbReference>
<evidence type="ECO:0000256" key="4">
    <source>
        <dbReference type="ARBA" id="ARBA00013673"/>
    </source>
</evidence>
<evidence type="ECO:0000256" key="3">
    <source>
        <dbReference type="ARBA" id="ARBA00012328"/>
    </source>
</evidence>
<evidence type="ECO:0000256" key="6">
    <source>
        <dbReference type="ARBA" id="ARBA00022552"/>
    </source>
</evidence>